<dbReference type="HAMAP" id="MF_02090">
    <property type="entry name" value="NadE_glutamine_dep"/>
    <property type="match status" value="1"/>
</dbReference>
<comment type="similarity">
    <text evidence="2 7">In the C-terminal section; belongs to the NAD synthetase family.</text>
</comment>
<dbReference type="EC" id="6.3.5.1" evidence="7"/>
<sequence>MGHLITVATYSLSRCSLNQWALDFQGNLERIMASISIAKKRGATLRVGPELEIPGYGCLDHFLEGDTVLHSWEVLAKILASDEASGIVCDIGMPVVHKNVIYNCRVIIHDRKILLIRPKMWLANDGNYRELRFFTPWTKHRQWEDHYLPRIIQAVTKQVKVPFGDAVISTADTCIGVELCEELFTPGSPHILMGLDGVEIFTNSSGSHHELRKLYTRVELIKEATLKLGGVYLYANQQGCDGDRLYYDGCAMIAVNGRIVAQGSQFSLNDVEVVSATIDIEDVRAHRAKSSRSHQAAQAERYHRIEVPFALSGGKFEQVRDEDMIGFLASKVFDVRYHRPEEEIALGPACWLWDYLRRSRTQGYFIPLSGGIDSCATAVIVYSMCRLVAEAASRADKQVIADARRIAGEPEDSGYIPSDPREFCSRIFHTCYMGTENSSAETRNRAKQLSQAIGSYHIDLNMDTVVTAVRNLFSFVTGVKPQFRSQGGSNAENLALQNIQARLRMVLSYLFAQLLPWVRGRAGGLLVLGSANVDESLRGYLTKYDCSSGNVLRLLRVTAIQLTPKSEADINPIGGISKTDLKKFIAYARDSFDLPILTNFLDAVPTAELEPITETYVQSDEADMGMTYDELSVFGRLRKVEKCGPYSTFTKLVHEWGSFLSPLQIAEKVKLFFFEHARNRHKMTTLTPAYHAESYSPDDNRYDMRPFLYPSRFPWQFKKIDDVAAVLPDRSHTGNDKAKKE</sequence>
<dbReference type="PIRSF" id="PIRSF006630">
    <property type="entry name" value="NADS_GAT"/>
    <property type="match status" value="1"/>
</dbReference>
<dbReference type="PANTHER" id="PTHR23090:SF9">
    <property type="entry name" value="GLUTAMINE-DEPENDENT NAD(+) SYNTHETASE"/>
    <property type="match status" value="1"/>
</dbReference>
<organism evidence="9 10">
    <name type="scientific">Marasmius crinis-equi</name>
    <dbReference type="NCBI Taxonomy" id="585013"/>
    <lineage>
        <taxon>Eukaryota</taxon>
        <taxon>Fungi</taxon>
        <taxon>Dikarya</taxon>
        <taxon>Basidiomycota</taxon>
        <taxon>Agaricomycotina</taxon>
        <taxon>Agaricomycetes</taxon>
        <taxon>Agaricomycetidae</taxon>
        <taxon>Agaricales</taxon>
        <taxon>Marasmiineae</taxon>
        <taxon>Marasmiaceae</taxon>
        <taxon>Marasmius</taxon>
    </lineage>
</organism>
<name>A0ABR3EXK0_9AGAR</name>
<accession>A0ABR3EXK0</accession>
<dbReference type="GO" id="GO:0003952">
    <property type="term" value="F:NAD+ synthase (glutamine-hydrolyzing) activity"/>
    <property type="evidence" value="ECO:0007669"/>
    <property type="project" value="UniProtKB-EC"/>
</dbReference>
<dbReference type="CDD" id="cd00553">
    <property type="entry name" value="NAD_synthase"/>
    <property type="match status" value="1"/>
</dbReference>
<dbReference type="CDD" id="cd07570">
    <property type="entry name" value="GAT_Gln-NAD-synth"/>
    <property type="match status" value="1"/>
</dbReference>
<evidence type="ECO:0000256" key="6">
    <source>
        <dbReference type="ARBA" id="ARBA00023027"/>
    </source>
</evidence>
<dbReference type="InterPro" id="IPR022310">
    <property type="entry name" value="NAD/GMP_synthase"/>
</dbReference>
<evidence type="ECO:0000259" key="8">
    <source>
        <dbReference type="PROSITE" id="PS50263"/>
    </source>
</evidence>
<dbReference type="InterPro" id="IPR003694">
    <property type="entry name" value="NAD_synthase"/>
</dbReference>
<comment type="pathway">
    <text evidence="1 7">Cofactor biosynthesis; NAD(+) biosynthesis; NAD(+) from deamido-NAD(+) (L-Gln route): step 1/1.</text>
</comment>
<dbReference type="InterPro" id="IPR014729">
    <property type="entry name" value="Rossmann-like_a/b/a_fold"/>
</dbReference>
<dbReference type="InterPro" id="IPR036526">
    <property type="entry name" value="C-N_Hydrolase_sf"/>
</dbReference>
<dbReference type="SUPFAM" id="SSF52402">
    <property type="entry name" value="Adenine nucleotide alpha hydrolases-like"/>
    <property type="match status" value="1"/>
</dbReference>
<dbReference type="Gene3D" id="3.40.50.620">
    <property type="entry name" value="HUPs"/>
    <property type="match status" value="2"/>
</dbReference>
<dbReference type="InterPro" id="IPR003010">
    <property type="entry name" value="C-N_Hydrolase"/>
</dbReference>
<keyword evidence="10" id="KW-1185">Reference proteome</keyword>
<keyword evidence="3 7" id="KW-0436">Ligase</keyword>
<reference evidence="9 10" key="1">
    <citation type="submission" date="2024-02" db="EMBL/GenBank/DDBJ databases">
        <title>A draft genome for the cacao thread blight pathogen Marasmius crinis-equi.</title>
        <authorList>
            <person name="Cohen S.P."/>
            <person name="Baruah I.K."/>
            <person name="Amoako-Attah I."/>
            <person name="Bukari Y."/>
            <person name="Meinhardt L.W."/>
            <person name="Bailey B.A."/>
        </authorList>
    </citation>
    <scope>NUCLEOTIDE SEQUENCE [LARGE SCALE GENOMIC DNA]</scope>
    <source>
        <strain evidence="9 10">GH-76</strain>
    </source>
</reference>
<dbReference type="Proteomes" id="UP001465976">
    <property type="component" value="Unassembled WGS sequence"/>
</dbReference>
<protein>
    <recommendedName>
        <fullName evidence="7">Glutamine-dependent NAD(+) synthetase</fullName>
        <ecNumber evidence="7">6.3.5.1</ecNumber>
    </recommendedName>
    <alternativeName>
        <fullName evidence="7">NAD(+) synthase [glutamine-hydrolyzing]</fullName>
    </alternativeName>
</protein>
<evidence type="ECO:0000313" key="9">
    <source>
        <dbReference type="EMBL" id="KAL0567643.1"/>
    </source>
</evidence>
<dbReference type="PANTHER" id="PTHR23090">
    <property type="entry name" value="NH 3 /GLUTAMINE-DEPENDENT NAD + SYNTHETASE"/>
    <property type="match status" value="1"/>
</dbReference>
<dbReference type="Gene3D" id="3.60.110.10">
    <property type="entry name" value="Carbon-nitrogen hydrolase"/>
    <property type="match status" value="1"/>
</dbReference>
<comment type="catalytic activity">
    <reaction evidence="7">
        <text>deamido-NAD(+) + L-glutamine + ATP + H2O = L-glutamate + AMP + diphosphate + NAD(+) + H(+)</text>
        <dbReference type="Rhea" id="RHEA:24384"/>
        <dbReference type="ChEBI" id="CHEBI:15377"/>
        <dbReference type="ChEBI" id="CHEBI:15378"/>
        <dbReference type="ChEBI" id="CHEBI:29985"/>
        <dbReference type="ChEBI" id="CHEBI:30616"/>
        <dbReference type="ChEBI" id="CHEBI:33019"/>
        <dbReference type="ChEBI" id="CHEBI:57540"/>
        <dbReference type="ChEBI" id="CHEBI:58359"/>
        <dbReference type="ChEBI" id="CHEBI:58437"/>
        <dbReference type="ChEBI" id="CHEBI:456215"/>
        <dbReference type="EC" id="6.3.5.1"/>
    </reaction>
</comment>
<dbReference type="EMBL" id="JBAHYK010001535">
    <property type="protein sequence ID" value="KAL0567643.1"/>
    <property type="molecule type" value="Genomic_DNA"/>
</dbReference>
<evidence type="ECO:0000256" key="7">
    <source>
        <dbReference type="PIRNR" id="PIRNR006630"/>
    </source>
</evidence>
<evidence type="ECO:0000256" key="4">
    <source>
        <dbReference type="ARBA" id="ARBA00022741"/>
    </source>
</evidence>
<keyword evidence="6 7" id="KW-0520">NAD</keyword>
<dbReference type="PROSITE" id="PS50263">
    <property type="entry name" value="CN_HYDROLASE"/>
    <property type="match status" value="1"/>
</dbReference>
<proteinExistence type="inferred from homology"/>
<evidence type="ECO:0000256" key="3">
    <source>
        <dbReference type="ARBA" id="ARBA00022598"/>
    </source>
</evidence>
<dbReference type="SUPFAM" id="SSF56317">
    <property type="entry name" value="Carbon-nitrogen hydrolase"/>
    <property type="match status" value="1"/>
</dbReference>
<dbReference type="InterPro" id="IPR014445">
    <property type="entry name" value="Gln-dep_NAD_synthase"/>
</dbReference>
<evidence type="ECO:0000313" key="10">
    <source>
        <dbReference type="Proteomes" id="UP001465976"/>
    </source>
</evidence>
<evidence type="ECO:0000256" key="2">
    <source>
        <dbReference type="ARBA" id="ARBA00007145"/>
    </source>
</evidence>
<dbReference type="Pfam" id="PF00795">
    <property type="entry name" value="CN_hydrolase"/>
    <property type="match status" value="1"/>
</dbReference>
<dbReference type="Pfam" id="PF02540">
    <property type="entry name" value="NAD_synthase"/>
    <property type="match status" value="1"/>
</dbReference>
<feature type="domain" description="CN hydrolase" evidence="8">
    <location>
        <begin position="10"/>
        <end position="280"/>
    </location>
</feature>
<evidence type="ECO:0000256" key="1">
    <source>
        <dbReference type="ARBA" id="ARBA00005188"/>
    </source>
</evidence>
<comment type="caution">
    <text evidence="9">The sequence shown here is derived from an EMBL/GenBank/DDBJ whole genome shotgun (WGS) entry which is preliminary data.</text>
</comment>
<keyword evidence="5 7" id="KW-0067">ATP-binding</keyword>
<gene>
    <name evidence="9" type="primary">QNS1</name>
    <name evidence="9" type="ORF">V5O48_014351</name>
</gene>
<evidence type="ECO:0000256" key="5">
    <source>
        <dbReference type="ARBA" id="ARBA00022840"/>
    </source>
</evidence>
<keyword evidence="4 7" id="KW-0547">Nucleotide-binding</keyword>